<dbReference type="InterPro" id="IPR001647">
    <property type="entry name" value="HTH_TetR"/>
</dbReference>
<gene>
    <name evidence="7" type="ORF">SAMN05216207_103836</name>
</gene>
<evidence type="ECO:0000259" key="6">
    <source>
        <dbReference type="PROSITE" id="PS50977"/>
    </source>
</evidence>
<dbReference type="InterPro" id="IPR036271">
    <property type="entry name" value="Tet_transcr_reg_TetR-rel_C_sf"/>
</dbReference>
<evidence type="ECO:0000313" key="7">
    <source>
        <dbReference type="EMBL" id="SFO23449.1"/>
    </source>
</evidence>
<dbReference type="InterPro" id="IPR009057">
    <property type="entry name" value="Homeodomain-like_sf"/>
</dbReference>
<dbReference type="Proteomes" id="UP000199614">
    <property type="component" value="Unassembled WGS sequence"/>
</dbReference>
<evidence type="ECO:0000256" key="2">
    <source>
        <dbReference type="ARBA" id="ARBA00023015"/>
    </source>
</evidence>
<keyword evidence="1" id="KW-0678">Repressor</keyword>
<name>A0A1I5FIK3_PSUAM</name>
<feature type="DNA-binding region" description="H-T-H motif" evidence="5">
    <location>
        <begin position="27"/>
        <end position="46"/>
    </location>
</feature>
<dbReference type="OrthoDB" id="3190535at2"/>
<evidence type="ECO:0000256" key="4">
    <source>
        <dbReference type="ARBA" id="ARBA00023163"/>
    </source>
</evidence>
<protein>
    <submittedName>
        <fullName evidence="7">Transcriptional regulator, TetR family</fullName>
    </submittedName>
</protein>
<dbReference type="GO" id="GO:0003700">
    <property type="term" value="F:DNA-binding transcription factor activity"/>
    <property type="evidence" value="ECO:0007669"/>
    <property type="project" value="TreeGrafter"/>
</dbReference>
<evidence type="ECO:0000313" key="8">
    <source>
        <dbReference type="Proteomes" id="UP000199614"/>
    </source>
</evidence>
<keyword evidence="3 5" id="KW-0238">DNA-binding</keyword>
<dbReference type="PRINTS" id="PR00455">
    <property type="entry name" value="HTHTETR"/>
</dbReference>
<organism evidence="7 8">
    <name type="scientific">Pseudonocardia ammonioxydans</name>
    <dbReference type="NCBI Taxonomy" id="260086"/>
    <lineage>
        <taxon>Bacteria</taxon>
        <taxon>Bacillati</taxon>
        <taxon>Actinomycetota</taxon>
        <taxon>Actinomycetes</taxon>
        <taxon>Pseudonocardiales</taxon>
        <taxon>Pseudonocardiaceae</taxon>
        <taxon>Pseudonocardia</taxon>
    </lineage>
</organism>
<keyword evidence="4" id="KW-0804">Transcription</keyword>
<dbReference type="RefSeq" id="WP_093351968.1">
    <property type="nucleotide sequence ID" value="NZ_FOUY01000038.1"/>
</dbReference>
<feature type="domain" description="HTH tetR-type" evidence="6">
    <location>
        <begin position="4"/>
        <end position="64"/>
    </location>
</feature>
<dbReference type="EMBL" id="FOUY01000038">
    <property type="protein sequence ID" value="SFO23449.1"/>
    <property type="molecule type" value="Genomic_DNA"/>
</dbReference>
<dbReference type="AlphaFoldDB" id="A0A1I5FIK3"/>
<proteinExistence type="predicted"/>
<dbReference type="GO" id="GO:0000976">
    <property type="term" value="F:transcription cis-regulatory region binding"/>
    <property type="evidence" value="ECO:0007669"/>
    <property type="project" value="TreeGrafter"/>
</dbReference>
<dbReference type="InterPro" id="IPR050109">
    <property type="entry name" value="HTH-type_TetR-like_transc_reg"/>
</dbReference>
<dbReference type="PROSITE" id="PS50977">
    <property type="entry name" value="HTH_TETR_2"/>
    <property type="match status" value="1"/>
</dbReference>
<dbReference type="PANTHER" id="PTHR30055">
    <property type="entry name" value="HTH-TYPE TRANSCRIPTIONAL REGULATOR RUTR"/>
    <property type="match status" value="1"/>
</dbReference>
<dbReference type="Pfam" id="PF00440">
    <property type="entry name" value="TetR_N"/>
    <property type="match status" value="1"/>
</dbReference>
<evidence type="ECO:0000256" key="3">
    <source>
        <dbReference type="ARBA" id="ARBA00023125"/>
    </source>
</evidence>
<dbReference type="PANTHER" id="PTHR30055:SF175">
    <property type="entry name" value="HTH-TYPE TRANSCRIPTIONAL REPRESSOR KSTR2"/>
    <property type="match status" value="1"/>
</dbReference>
<dbReference type="SUPFAM" id="SSF46689">
    <property type="entry name" value="Homeodomain-like"/>
    <property type="match status" value="1"/>
</dbReference>
<dbReference type="SUPFAM" id="SSF48498">
    <property type="entry name" value="Tetracyclin repressor-like, C-terminal domain"/>
    <property type="match status" value="1"/>
</dbReference>
<dbReference type="InterPro" id="IPR041490">
    <property type="entry name" value="KstR2_TetR_C"/>
</dbReference>
<keyword evidence="8" id="KW-1185">Reference proteome</keyword>
<evidence type="ECO:0000256" key="1">
    <source>
        <dbReference type="ARBA" id="ARBA00022491"/>
    </source>
</evidence>
<evidence type="ECO:0000256" key="5">
    <source>
        <dbReference type="PROSITE-ProRule" id="PRU00335"/>
    </source>
</evidence>
<reference evidence="7 8" key="1">
    <citation type="submission" date="2016-10" db="EMBL/GenBank/DDBJ databases">
        <authorList>
            <person name="de Groot N.N."/>
        </authorList>
    </citation>
    <scope>NUCLEOTIDE SEQUENCE [LARGE SCALE GENOMIC DNA]</scope>
    <source>
        <strain evidence="7 8">CGMCC 4.1877</strain>
    </source>
</reference>
<sequence>MPRPSRWPDLVHAAGEEFRERGYDNATLESIGARVGILKGSVYNYVGSKEELLLAVVEQPARALLAELDRLRADTGSSVAMRLRELVHTQVRIFADYYPAAFVYLQHVGRFRSPAFAQFDDMDKDYIAAIESLLAEGVRTGEFSLAGEPAVAARAIVGMLDWMQHWFTPHGEEADARLADQLFALALGGLHAAGGVHGVTKGIGRTAAPVVPPGG</sequence>
<dbReference type="Gene3D" id="1.10.10.60">
    <property type="entry name" value="Homeodomain-like"/>
    <property type="match status" value="1"/>
</dbReference>
<keyword evidence="2" id="KW-0805">Transcription regulation</keyword>
<dbReference type="Pfam" id="PF17932">
    <property type="entry name" value="TetR_C_24"/>
    <property type="match status" value="1"/>
</dbReference>
<dbReference type="Gene3D" id="1.10.357.10">
    <property type="entry name" value="Tetracycline Repressor, domain 2"/>
    <property type="match status" value="1"/>
</dbReference>
<dbReference type="STRING" id="260086.SAMN05216207_103836"/>
<accession>A0A1I5FIK3</accession>